<reference evidence="1 2" key="1">
    <citation type="submission" date="2021-10" db="EMBL/GenBank/DDBJ databases">
        <title>Collection of gut derived symbiotic bacterial strains cultured from healthy donors.</title>
        <authorList>
            <person name="Lin H."/>
            <person name="Littmann E."/>
            <person name="Kohout C."/>
            <person name="Pamer E.G."/>
        </authorList>
    </citation>
    <scope>NUCLEOTIDE SEQUENCE [LARGE SCALE GENOMIC DNA]</scope>
    <source>
        <strain evidence="1 2">DFI.1.165</strain>
    </source>
</reference>
<accession>A0ABS8DNP0</accession>
<dbReference type="Proteomes" id="UP001299546">
    <property type="component" value="Unassembled WGS sequence"/>
</dbReference>
<name>A0ABS8DNP0_9FIRM</name>
<proteinExistence type="predicted"/>
<evidence type="ECO:0008006" key="3">
    <source>
        <dbReference type="Google" id="ProtNLM"/>
    </source>
</evidence>
<evidence type="ECO:0000313" key="1">
    <source>
        <dbReference type="EMBL" id="MCB7389589.1"/>
    </source>
</evidence>
<evidence type="ECO:0000313" key="2">
    <source>
        <dbReference type="Proteomes" id="UP001299546"/>
    </source>
</evidence>
<keyword evidence="2" id="KW-1185">Reference proteome</keyword>
<dbReference type="EMBL" id="JAJCIS010000040">
    <property type="protein sequence ID" value="MCB7389589.1"/>
    <property type="molecule type" value="Genomic_DNA"/>
</dbReference>
<sequence length="242" mass="28400">MEKHTYQKNTAVNRVYKSRIFEMVFSDKKELLSLYNAANGTKYDDPEMLEVNTLENAIYLSMHNDISFVIDSRLTLYEHQSTYSPNLPLRYLMYISDLYSSMTRDENLYGPRKVLLPPPKFVIFYNGIEEQPDVQELRLSNVFQVPDDKPSLELRAVMLNINPGHNPQLLDNCKTLRDYSEYTARVRRYAENVSLSEAVEQAITECIKEGILSEFLSKNRTEAKKVSIYEYDEEKVMRMMRE</sequence>
<organism evidence="1 2">
    <name type="scientific">Bariatricus massiliensis</name>
    <dbReference type="NCBI Taxonomy" id="1745713"/>
    <lineage>
        <taxon>Bacteria</taxon>
        <taxon>Bacillati</taxon>
        <taxon>Bacillota</taxon>
        <taxon>Clostridia</taxon>
        <taxon>Lachnospirales</taxon>
        <taxon>Lachnospiraceae</taxon>
        <taxon>Bariatricus</taxon>
    </lineage>
</organism>
<protein>
    <recommendedName>
        <fullName evidence="3">Transposase</fullName>
    </recommendedName>
</protein>
<feature type="non-terminal residue" evidence="1">
    <location>
        <position position="242"/>
    </location>
</feature>
<comment type="caution">
    <text evidence="1">The sequence shown here is derived from an EMBL/GenBank/DDBJ whole genome shotgun (WGS) entry which is preliminary data.</text>
</comment>
<dbReference type="RefSeq" id="WP_227183976.1">
    <property type="nucleotide sequence ID" value="NZ_JAJCIQ010000038.1"/>
</dbReference>
<gene>
    <name evidence="1" type="ORF">LIZ65_20125</name>
</gene>